<organism evidence="3">
    <name type="scientific">Oryza glumipatula</name>
    <dbReference type="NCBI Taxonomy" id="40148"/>
    <lineage>
        <taxon>Eukaryota</taxon>
        <taxon>Viridiplantae</taxon>
        <taxon>Streptophyta</taxon>
        <taxon>Embryophyta</taxon>
        <taxon>Tracheophyta</taxon>
        <taxon>Spermatophyta</taxon>
        <taxon>Magnoliopsida</taxon>
        <taxon>Liliopsida</taxon>
        <taxon>Poales</taxon>
        <taxon>Poaceae</taxon>
        <taxon>BOP clade</taxon>
        <taxon>Oryzoideae</taxon>
        <taxon>Oryzeae</taxon>
        <taxon>Oryzinae</taxon>
        <taxon>Oryza</taxon>
    </lineage>
</organism>
<dbReference type="Pfam" id="PF05755">
    <property type="entry name" value="REF"/>
    <property type="match status" value="1"/>
</dbReference>
<dbReference type="AlphaFoldDB" id="A0A0E0AP48"/>
<dbReference type="Gramene" id="OGLUM07G25950.1">
    <property type="protein sequence ID" value="OGLUM07G25950.1"/>
    <property type="gene ID" value="OGLUM07G25950"/>
</dbReference>
<dbReference type="HOGENOM" id="CLU_069928_0_0_1"/>
<comment type="similarity">
    <text evidence="1">Belongs to the REF/SRPP family.</text>
</comment>
<proteinExistence type="inferred from homology"/>
<dbReference type="eggNOG" id="ENOG502QUI7">
    <property type="taxonomic scope" value="Eukaryota"/>
</dbReference>
<dbReference type="STRING" id="40148.A0A0E0AP48"/>
<dbReference type="PANTHER" id="PTHR33732:SF3">
    <property type="entry name" value="OS07G0671800 PROTEIN"/>
    <property type="match status" value="1"/>
</dbReference>
<feature type="compositionally biased region" description="Basic residues" evidence="2">
    <location>
        <begin position="92"/>
        <end position="104"/>
    </location>
</feature>
<accession>A0A0E0AP48</accession>
<sequence>MTHLGRPSSTIPHTDQRVKDGACRRRGQGPASTCPSREPRRGGPAPEHSRGRVPTAQIDPHPSHRTAARSSSSPIYPPPPDPSVSSPLEGKVRKKEKKKKRKIVSRLVSSSSPPIPEQLLETLAASIPAMAEPNPQVEREVEVEEVRRPKLRYLEFVQVAAAQATICLAGLYALAKDHAGPLRPGVDAVESAVKGVVGPVYGRFHGVPLDVLAFVDRKVDDTVQELDRHLPPTLKAASAKACAVARGVPDVARELTAEVQQSGVTGAARVAYAKVEPVAKGVYGRIQPAAKDLYVRYEPAAEHLAVSTWRSLNNLPLFPQVAQIAVPTAAYWAEKYNKVIAAAADKGYTGAQYLPAIPTERIAKVFGESSPEAQPSKSESAKTQ</sequence>
<dbReference type="EnsemblPlants" id="OGLUM07G25950.1">
    <property type="protein sequence ID" value="OGLUM07G25950.1"/>
    <property type="gene ID" value="OGLUM07G25950"/>
</dbReference>
<protein>
    <recommendedName>
        <fullName evidence="5">Stress-related protein</fullName>
    </recommendedName>
</protein>
<dbReference type="PANTHER" id="PTHR33732">
    <property type="entry name" value="REF/SRPP-LIKE PROTEIN OS05G0151300/LOC_OS05G05940"/>
    <property type="match status" value="1"/>
</dbReference>
<dbReference type="InterPro" id="IPR008802">
    <property type="entry name" value="REF"/>
</dbReference>
<reference evidence="3" key="1">
    <citation type="submission" date="2015-04" db="UniProtKB">
        <authorList>
            <consortium name="EnsemblPlants"/>
        </authorList>
    </citation>
    <scope>IDENTIFICATION</scope>
</reference>
<name>A0A0E0AP48_9ORYZ</name>
<evidence type="ECO:0000256" key="1">
    <source>
        <dbReference type="ARBA" id="ARBA00009737"/>
    </source>
</evidence>
<keyword evidence="4" id="KW-1185">Reference proteome</keyword>
<reference evidence="3" key="2">
    <citation type="submission" date="2018-05" db="EMBL/GenBank/DDBJ databases">
        <title>OgluRS3 (Oryza glumaepatula Reference Sequence Version 3).</title>
        <authorList>
            <person name="Zhang J."/>
            <person name="Kudrna D."/>
            <person name="Lee S."/>
            <person name="Talag J."/>
            <person name="Welchert J."/>
            <person name="Wing R.A."/>
        </authorList>
    </citation>
    <scope>NUCLEOTIDE SEQUENCE [LARGE SCALE GENOMIC DNA]</scope>
</reference>
<evidence type="ECO:0000256" key="2">
    <source>
        <dbReference type="SAM" id="MobiDB-lite"/>
    </source>
</evidence>
<feature type="compositionally biased region" description="Basic and acidic residues" evidence="2">
    <location>
        <begin position="14"/>
        <end position="23"/>
    </location>
</feature>
<feature type="region of interest" description="Disordered" evidence="2">
    <location>
        <begin position="1"/>
        <end position="114"/>
    </location>
</feature>
<evidence type="ECO:0000313" key="3">
    <source>
        <dbReference type="EnsemblPlants" id="OGLUM07G25950.1"/>
    </source>
</evidence>
<dbReference type="Proteomes" id="UP000026961">
    <property type="component" value="Chromosome 7"/>
</dbReference>
<evidence type="ECO:0008006" key="5">
    <source>
        <dbReference type="Google" id="ProtNLM"/>
    </source>
</evidence>
<evidence type="ECO:0000313" key="4">
    <source>
        <dbReference type="Proteomes" id="UP000026961"/>
    </source>
</evidence>